<keyword evidence="2" id="KW-1185">Reference proteome</keyword>
<sequence>MYGKGRSYEVTALAKQFQAFASKTKSSHGRVLLNVEFCEGSDEQRVTTEGIAAANCSNHYHDFTEKSGNLKVKSAGSSEDILSEYERDCQFMIQAFGLGLAQISREIINGDHRIQVISESGEETELRTQASPSLALRRISFGPIWIV</sequence>
<dbReference type="AlphaFoldDB" id="A0A164MC52"/>
<name>A0A164MC52_9AGAM</name>
<protein>
    <submittedName>
        <fullName evidence="1">Uncharacterized protein</fullName>
    </submittedName>
</protein>
<accession>A0A164MC52</accession>
<reference evidence="1 2" key="1">
    <citation type="journal article" date="2016" name="Mol. Biol. Evol.">
        <title>Comparative Genomics of Early-Diverging Mushroom-Forming Fungi Provides Insights into the Origins of Lignocellulose Decay Capabilities.</title>
        <authorList>
            <person name="Nagy L.G."/>
            <person name="Riley R."/>
            <person name="Tritt A."/>
            <person name="Adam C."/>
            <person name="Daum C."/>
            <person name="Floudas D."/>
            <person name="Sun H."/>
            <person name="Yadav J.S."/>
            <person name="Pangilinan J."/>
            <person name="Larsson K.H."/>
            <person name="Matsuura K."/>
            <person name="Barry K."/>
            <person name="Labutti K."/>
            <person name="Kuo R."/>
            <person name="Ohm R.A."/>
            <person name="Bhattacharya S.S."/>
            <person name="Shirouzu T."/>
            <person name="Yoshinaga Y."/>
            <person name="Martin F.M."/>
            <person name="Grigoriev I.V."/>
            <person name="Hibbett D.S."/>
        </authorList>
    </citation>
    <scope>NUCLEOTIDE SEQUENCE [LARGE SCALE GENOMIC DNA]</scope>
    <source>
        <strain evidence="1 2">HHB9708</strain>
    </source>
</reference>
<organism evidence="1 2">
    <name type="scientific">Sistotremastrum niveocremeum HHB9708</name>
    <dbReference type="NCBI Taxonomy" id="1314777"/>
    <lineage>
        <taxon>Eukaryota</taxon>
        <taxon>Fungi</taxon>
        <taxon>Dikarya</taxon>
        <taxon>Basidiomycota</taxon>
        <taxon>Agaricomycotina</taxon>
        <taxon>Agaricomycetes</taxon>
        <taxon>Sistotremastrales</taxon>
        <taxon>Sistotremastraceae</taxon>
        <taxon>Sertulicium</taxon>
        <taxon>Sertulicium niveocremeum</taxon>
    </lineage>
</organism>
<gene>
    <name evidence="1" type="ORF">SISNIDRAFT_498782</name>
</gene>
<evidence type="ECO:0000313" key="1">
    <source>
        <dbReference type="EMBL" id="KZS86571.1"/>
    </source>
</evidence>
<dbReference type="EMBL" id="KV419484">
    <property type="protein sequence ID" value="KZS86571.1"/>
    <property type="molecule type" value="Genomic_DNA"/>
</dbReference>
<dbReference type="Proteomes" id="UP000076722">
    <property type="component" value="Unassembled WGS sequence"/>
</dbReference>
<proteinExistence type="predicted"/>
<evidence type="ECO:0000313" key="2">
    <source>
        <dbReference type="Proteomes" id="UP000076722"/>
    </source>
</evidence>